<keyword evidence="3 4" id="KW-0326">Glycosidase</keyword>
<comment type="caution">
    <text evidence="6">The sequence shown here is derived from an EMBL/GenBank/DDBJ whole genome shotgun (WGS) entry which is preliminary data.</text>
</comment>
<keyword evidence="7" id="KW-1185">Reference proteome</keyword>
<dbReference type="PANTHER" id="PTHR31263:SF0">
    <property type="entry name" value="CELLULASE FAMILY PROTEIN (AFU_ORTHOLOGUE AFUA_5G14560)"/>
    <property type="match status" value="1"/>
</dbReference>
<evidence type="ECO:0000313" key="6">
    <source>
        <dbReference type="EMBL" id="KAJ7947044.1"/>
    </source>
</evidence>
<dbReference type="EMBL" id="JARAOO010000013">
    <property type="protein sequence ID" value="KAJ7947044.1"/>
    <property type="molecule type" value="Genomic_DNA"/>
</dbReference>
<evidence type="ECO:0000313" key="7">
    <source>
        <dbReference type="Proteomes" id="UP001163823"/>
    </source>
</evidence>
<proteinExistence type="inferred from homology"/>
<evidence type="ECO:0000259" key="5">
    <source>
        <dbReference type="Pfam" id="PF00150"/>
    </source>
</evidence>
<dbReference type="KEGG" id="qsa:O6P43_031898"/>
<evidence type="ECO:0000256" key="2">
    <source>
        <dbReference type="ARBA" id="ARBA00022801"/>
    </source>
</evidence>
<dbReference type="GO" id="GO:0000272">
    <property type="term" value="P:polysaccharide catabolic process"/>
    <property type="evidence" value="ECO:0007669"/>
    <property type="project" value="InterPro"/>
</dbReference>
<dbReference type="SUPFAM" id="SSF51445">
    <property type="entry name" value="(Trans)glycosidases"/>
    <property type="match status" value="1"/>
</dbReference>
<name>A0AAD7KW89_QUISA</name>
<dbReference type="GO" id="GO:0004553">
    <property type="term" value="F:hydrolase activity, hydrolyzing O-glycosyl compounds"/>
    <property type="evidence" value="ECO:0007669"/>
    <property type="project" value="InterPro"/>
</dbReference>
<evidence type="ECO:0000256" key="1">
    <source>
        <dbReference type="ARBA" id="ARBA00005641"/>
    </source>
</evidence>
<dbReference type="PANTHER" id="PTHR31263">
    <property type="entry name" value="CELLULASE FAMILY PROTEIN (AFU_ORTHOLOGUE AFUA_5G14560)"/>
    <property type="match status" value="1"/>
</dbReference>
<sequence>MENKELATKQLVKNMRPKAVLKARAPFGGNSKYTSQNPKRLSMCFSSKYTKMQRKTFPLLLSLLSLFACHCNSLPLSTNTSWIIHAASGLRVKLMCVNWAAHLDLMIAKGLDKQPLKDIAAQISNKGFNCVRLTYATFMFTEHAKKPVLFTVESLMAPKIMTGITNNNPSILNMTHIDAFDAVINELWAHNLMVVLDNHVSKPKWSSGNDDEDGFFGDRYFHKPYL</sequence>
<keyword evidence="2 4" id="KW-0378">Hydrolase</keyword>
<comment type="similarity">
    <text evidence="1 4">Belongs to the glycosyl hydrolase 5 (cellulase A) family.</text>
</comment>
<organism evidence="6 7">
    <name type="scientific">Quillaja saponaria</name>
    <name type="common">Soap bark tree</name>
    <dbReference type="NCBI Taxonomy" id="32244"/>
    <lineage>
        <taxon>Eukaryota</taxon>
        <taxon>Viridiplantae</taxon>
        <taxon>Streptophyta</taxon>
        <taxon>Embryophyta</taxon>
        <taxon>Tracheophyta</taxon>
        <taxon>Spermatophyta</taxon>
        <taxon>Magnoliopsida</taxon>
        <taxon>eudicotyledons</taxon>
        <taxon>Gunneridae</taxon>
        <taxon>Pentapetalae</taxon>
        <taxon>rosids</taxon>
        <taxon>fabids</taxon>
        <taxon>Fabales</taxon>
        <taxon>Quillajaceae</taxon>
        <taxon>Quillaja</taxon>
    </lineage>
</organism>
<dbReference type="InterPro" id="IPR001547">
    <property type="entry name" value="Glyco_hydro_5"/>
</dbReference>
<dbReference type="Gene3D" id="3.20.20.80">
    <property type="entry name" value="Glycosidases"/>
    <property type="match status" value="1"/>
</dbReference>
<dbReference type="InterPro" id="IPR017853">
    <property type="entry name" value="GH"/>
</dbReference>
<evidence type="ECO:0000256" key="3">
    <source>
        <dbReference type="ARBA" id="ARBA00023295"/>
    </source>
</evidence>
<reference evidence="6" key="1">
    <citation type="journal article" date="2023" name="Science">
        <title>Elucidation of the pathway for biosynthesis of saponin adjuvants from the soapbark tree.</title>
        <authorList>
            <person name="Reed J."/>
            <person name="Orme A."/>
            <person name="El-Demerdash A."/>
            <person name="Owen C."/>
            <person name="Martin L.B.B."/>
            <person name="Misra R.C."/>
            <person name="Kikuchi S."/>
            <person name="Rejzek M."/>
            <person name="Martin A.C."/>
            <person name="Harkess A."/>
            <person name="Leebens-Mack J."/>
            <person name="Louveau T."/>
            <person name="Stephenson M.J."/>
            <person name="Osbourn A."/>
        </authorList>
    </citation>
    <scope>NUCLEOTIDE SEQUENCE</scope>
    <source>
        <strain evidence="6">S10</strain>
    </source>
</reference>
<protein>
    <submittedName>
        <fullName evidence="6">Glycosyl hydrolase 5 family protein</fullName>
    </submittedName>
</protein>
<dbReference type="AlphaFoldDB" id="A0AAD7KW89"/>
<dbReference type="Proteomes" id="UP001163823">
    <property type="component" value="Chromosome 13"/>
</dbReference>
<gene>
    <name evidence="6" type="ORF">O6P43_031898</name>
</gene>
<feature type="domain" description="Glycoside hydrolase family 5" evidence="5">
    <location>
        <begin position="115"/>
        <end position="209"/>
    </location>
</feature>
<evidence type="ECO:0000256" key="4">
    <source>
        <dbReference type="RuleBase" id="RU361153"/>
    </source>
</evidence>
<accession>A0AAD7KW89</accession>
<dbReference type="Pfam" id="PF00150">
    <property type="entry name" value="Cellulase"/>
    <property type="match status" value="1"/>
</dbReference>